<evidence type="ECO:0000259" key="8">
    <source>
        <dbReference type="Pfam" id="PF00535"/>
    </source>
</evidence>
<dbReference type="AlphaFoldDB" id="A0A7W7YG70"/>
<dbReference type="GO" id="GO:0005886">
    <property type="term" value="C:plasma membrane"/>
    <property type="evidence" value="ECO:0007669"/>
    <property type="project" value="TreeGrafter"/>
</dbReference>
<evidence type="ECO:0000256" key="5">
    <source>
        <dbReference type="ARBA" id="ARBA00022985"/>
    </source>
</evidence>
<evidence type="ECO:0000256" key="2">
    <source>
        <dbReference type="ARBA" id="ARBA00022676"/>
    </source>
</evidence>
<keyword evidence="3 9" id="KW-0808">Transferase</keyword>
<evidence type="ECO:0000256" key="7">
    <source>
        <dbReference type="ARBA" id="ARBA00023136"/>
    </source>
</evidence>
<dbReference type="Pfam" id="PF00535">
    <property type="entry name" value="Glycos_transf_2"/>
    <property type="match status" value="1"/>
</dbReference>
<dbReference type="PANTHER" id="PTHR48090:SF3">
    <property type="entry name" value="UNDECAPRENYL-PHOSPHATE 4-DEOXY-4-FORMAMIDO-L-ARABINOSE TRANSFERASE"/>
    <property type="match status" value="1"/>
</dbReference>
<keyword evidence="7" id="KW-0472">Membrane</keyword>
<evidence type="ECO:0000313" key="9">
    <source>
        <dbReference type="EMBL" id="MBB5035606.1"/>
    </source>
</evidence>
<dbReference type="Proteomes" id="UP000590740">
    <property type="component" value="Unassembled WGS sequence"/>
</dbReference>
<dbReference type="PANTHER" id="PTHR48090">
    <property type="entry name" value="UNDECAPRENYL-PHOSPHATE 4-DEOXY-4-FORMAMIDO-L-ARABINOSE TRANSFERASE-RELATED"/>
    <property type="match status" value="1"/>
</dbReference>
<dbReference type="Gene3D" id="3.90.550.10">
    <property type="entry name" value="Spore Coat Polysaccharide Biosynthesis Protein SpsA, Chain A"/>
    <property type="match status" value="1"/>
</dbReference>
<keyword evidence="10" id="KW-1185">Reference proteome</keyword>
<evidence type="ECO:0000256" key="4">
    <source>
        <dbReference type="ARBA" id="ARBA00022692"/>
    </source>
</evidence>
<dbReference type="InterPro" id="IPR050256">
    <property type="entry name" value="Glycosyltransferase_2"/>
</dbReference>
<keyword evidence="5" id="KW-0448">Lipopolysaccharide biosynthesis</keyword>
<dbReference type="EMBL" id="JACHIG010000020">
    <property type="protein sequence ID" value="MBB5035606.1"/>
    <property type="molecule type" value="Genomic_DNA"/>
</dbReference>
<proteinExistence type="predicted"/>
<accession>A0A7W7YG70</accession>
<keyword evidence="2 9" id="KW-0328">Glycosyltransferase</keyword>
<dbReference type="FunFam" id="3.90.550.10:FF:000170">
    <property type="entry name" value="Dolichol-phosphate mannosyltransferase"/>
    <property type="match status" value="1"/>
</dbReference>
<dbReference type="InterPro" id="IPR029044">
    <property type="entry name" value="Nucleotide-diphossugar_trans"/>
</dbReference>
<feature type="domain" description="Glycosyltransferase 2-like" evidence="8">
    <location>
        <begin position="8"/>
        <end position="162"/>
    </location>
</feature>
<comment type="caution">
    <text evidence="9">The sequence shown here is derived from an EMBL/GenBank/DDBJ whole genome shotgun (WGS) entry which is preliminary data.</text>
</comment>
<dbReference type="EC" id="2.4.1.83" evidence="9"/>
<dbReference type="GO" id="GO:0004582">
    <property type="term" value="F:dolichyl-phosphate beta-D-mannosyltransferase activity"/>
    <property type="evidence" value="ECO:0007669"/>
    <property type="project" value="UniProtKB-EC"/>
</dbReference>
<name>A0A7W7YG70_9BACT</name>
<keyword evidence="4" id="KW-0812">Transmembrane</keyword>
<dbReference type="SUPFAM" id="SSF53448">
    <property type="entry name" value="Nucleotide-diphospho-sugar transferases"/>
    <property type="match status" value="1"/>
</dbReference>
<dbReference type="InterPro" id="IPR001173">
    <property type="entry name" value="Glyco_trans_2-like"/>
</dbReference>
<evidence type="ECO:0000256" key="1">
    <source>
        <dbReference type="ARBA" id="ARBA00022475"/>
    </source>
</evidence>
<dbReference type="GO" id="GO:0009103">
    <property type="term" value="P:lipopolysaccharide biosynthetic process"/>
    <property type="evidence" value="ECO:0007669"/>
    <property type="project" value="UniProtKB-KW"/>
</dbReference>
<keyword evidence="6" id="KW-1133">Transmembrane helix</keyword>
<keyword evidence="1" id="KW-1003">Cell membrane</keyword>
<sequence>MPSSPAVSVVVPLYNEEDNVVEMQQQIDTALRGLDYELVLVDDGSKDQTLARVQPGPRVRVMVFEKNSGQSAAMHAGIHSALGDVIVTLDGDLQNDPADIPAMIAKLDEAPGYDLVCGYRAKRKDTAFKRLQSRIANFVRSRFVGDHVRDTGCTLKVMRRDCREALLLFNGMHRFIPALIRNMGWRVTEMPVNHRPRIHGVSKYGFGNRALRATMDMFGVRWLNSRRTRYVIREERRG</sequence>
<organism evidence="9 10">
    <name type="scientific">Prosthecobacter vanneervenii</name>
    <dbReference type="NCBI Taxonomy" id="48466"/>
    <lineage>
        <taxon>Bacteria</taxon>
        <taxon>Pseudomonadati</taxon>
        <taxon>Verrucomicrobiota</taxon>
        <taxon>Verrucomicrobiia</taxon>
        <taxon>Verrucomicrobiales</taxon>
        <taxon>Verrucomicrobiaceae</taxon>
        <taxon>Prosthecobacter</taxon>
    </lineage>
</organism>
<evidence type="ECO:0000256" key="3">
    <source>
        <dbReference type="ARBA" id="ARBA00022679"/>
    </source>
</evidence>
<protein>
    <submittedName>
        <fullName evidence="9">Dolichol-phosphate mannosyltransferase</fullName>
        <ecNumber evidence="9">2.4.1.83</ecNumber>
    </submittedName>
</protein>
<reference evidence="9 10" key="1">
    <citation type="submission" date="2020-08" db="EMBL/GenBank/DDBJ databases">
        <title>Genomic Encyclopedia of Type Strains, Phase IV (KMG-IV): sequencing the most valuable type-strain genomes for metagenomic binning, comparative biology and taxonomic classification.</title>
        <authorList>
            <person name="Goeker M."/>
        </authorList>
    </citation>
    <scope>NUCLEOTIDE SEQUENCE [LARGE SCALE GENOMIC DNA]</scope>
    <source>
        <strain evidence="9 10">DSM 12252</strain>
    </source>
</reference>
<dbReference type="CDD" id="cd04187">
    <property type="entry name" value="DPM1_like_bac"/>
    <property type="match status" value="1"/>
</dbReference>
<evidence type="ECO:0000256" key="6">
    <source>
        <dbReference type="ARBA" id="ARBA00022989"/>
    </source>
</evidence>
<dbReference type="RefSeq" id="WP_184344569.1">
    <property type="nucleotide sequence ID" value="NZ_JACHIG010000020.1"/>
</dbReference>
<evidence type="ECO:0000313" key="10">
    <source>
        <dbReference type="Proteomes" id="UP000590740"/>
    </source>
</evidence>
<dbReference type="GO" id="GO:0099621">
    <property type="term" value="F:undecaprenyl-phosphate 4-deoxy-4-formamido-L-arabinose transferase activity"/>
    <property type="evidence" value="ECO:0007669"/>
    <property type="project" value="TreeGrafter"/>
</dbReference>
<gene>
    <name evidence="9" type="ORF">HNQ65_005219</name>
</gene>